<dbReference type="EMBL" id="QEFP01000003">
    <property type="protein sequence ID" value="PVU68767.1"/>
    <property type="molecule type" value="Genomic_DNA"/>
</dbReference>
<dbReference type="GO" id="GO:0005525">
    <property type="term" value="F:GTP binding"/>
    <property type="evidence" value="ECO:0007669"/>
    <property type="project" value="UniProtKB-UniRule"/>
</dbReference>
<dbReference type="SMART" id="SM00865">
    <property type="entry name" value="Tubulin_C"/>
    <property type="match status" value="1"/>
</dbReference>
<keyword evidence="2 5" id="KW-0547">Nucleotide-binding</keyword>
<evidence type="ECO:0000256" key="1">
    <source>
        <dbReference type="ARBA" id="ARBA00009690"/>
    </source>
</evidence>
<comment type="similarity">
    <text evidence="1 5">Belongs to the FtsZ family.</text>
</comment>
<dbReference type="InterPro" id="IPR024757">
    <property type="entry name" value="FtsZ_C"/>
</dbReference>
<dbReference type="GO" id="GO:0032153">
    <property type="term" value="C:cell division site"/>
    <property type="evidence" value="ECO:0007669"/>
    <property type="project" value="UniProtKB-UniRule"/>
</dbReference>
<keyword evidence="5 10" id="KW-0132">Cell division</keyword>
<comment type="subunit">
    <text evidence="5">Homodimer. Polymerizes to form a dynamic ring structure in a strictly GTP-dependent manner. Interacts directly with several other division proteins.</text>
</comment>
<dbReference type="SUPFAM" id="SSF55307">
    <property type="entry name" value="Tubulin C-terminal domain-like"/>
    <property type="match status" value="1"/>
</dbReference>
<dbReference type="Gene3D" id="3.40.50.1440">
    <property type="entry name" value="Tubulin/FtsZ, GTPase domain"/>
    <property type="match status" value="1"/>
</dbReference>
<comment type="function">
    <text evidence="5">Essential cell division protein that forms a contractile ring structure (Z ring) at the future cell division site. The regulation of the ring assembly controls the timing and the location of cell division. One of the functions of the FtsZ ring is to recruit other cell division proteins to the septum to produce a new cell wall between the dividing cells. Binds GTP and shows GTPase activity.</text>
</comment>
<feature type="binding site" evidence="5">
    <location>
        <position position="195"/>
    </location>
    <ligand>
        <name>GTP</name>
        <dbReference type="ChEBI" id="CHEBI:37565"/>
    </ligand>
</feature>
<proteinExistence type="inferred from homology"/>
<comment type="caution">
    <text evidence="10">The sequence shown here is derived from an EMBL/GenBank/DDBJ whole genome shotgun (WGS) entry which is preliminary data.</text>
</comment>
<dbReference type="CDD" id="cd02201">
    <property type="entry name" value="FtsZ_type1"/>
    <property type="match status" value="1"/>
</dbReference>
<comment type="subcellular location">
    <subcellularLocation>
        <location evidence="5">Cytoplasm</location>
    </subcellularLocation>
    <text evidence="5">Assembles at midcell at the inner surface of the cytoplasmic membrane.</text>
</comment>
<organism evidence="10">
    <name type="scientific">Nanobsidianus stetteri</name>
    <dbReference type="NCBI Taxonomy" id="1294122"/>
    <lineage>
        <taxon>Archaea</taxon>
        <taxon>Nanobdellota</taxon>
        <taxon>Candidatus Nanoarchaeia</taxon>
        <taxon>Nanoarchaeales</taxon>
        <taxon>Nanopusillaceae</taxon>
        <taxon>Candidatus Nanobsidianus</taxon>
    </lineage>
</organism>
<dbReference type="EMBL" id="QEFP02000006">
    <property type="protein sequence ID" value="MCC5447010.1"/>
    <property type="molecule type" value="Genomic_DNA"/>
</dbReference>
<comment type="caution">
    <text evidence="5">Lacks conserved residue(s) required for the propagation of feature annotation.</text>
</comment>
<evidence type="ECO:0000259" key="8">
    <source>
        <dbReference type="SMART" id="SM00865"/>
    </source>
</evidence>
<dbReference type="PANTHER" id="PTHR30314:SF3">
    <property type="entry name" value="MITOCHONDRIAL DIVISION PROTEIN FSZA"/>
    <property type="match status" value="1"/>
</dbReference>
<keyword evidence="5" id="KW-0131">Cell cycle</keyword>
<protein>
    <recommendedName>
        <fullName evidence="5 6">Cell division protein FtsZ</fullName>
    </recommendedName>
</protein>
<evidence type="ECO:0000256" key="6">
    <source>
        <dbReference type="NCBIfam" id="TIGR00065"/>
    </source>
</evidence>
<dbReference type="GO" id="GO:0005737">
    <property type="term" value="C:cytoplasm"/>
    <property type="evidence" value="ECO:0007669"/>
    <property type="project" value="UniProtKB-SubCell"/>
</dbReference>
<feature type="binding site" evidence="5">
    <location>
        <begin position="30"/>
        <end position="34"/>
    </location>
    <ligand>
        <name>GTP</name>
        <dbReference type="ChEBI" id="CHEBI:37565"/>
    </ligand>
</feature>
<dbReference type="Pfam" id="PF12327">
    <property type="entry name" value="FtsZ_C"/>
    <property type="match status" value="1"/>
</dbReference>
<feature type="binding site" evidence="5">
    <location>
        <begin position="117"/>
        <end position="119"/>
    </location>
    <ligand>
        <name>GTP</name>
        <dbReference type="ChEBI" id="CHEBI:37565"/>
    </ligand>
</feature>
<dbReference type="InterPro" id="IPR008280">
    <property type="entry name" value="Tub_FtsZ_C"/>
</dbReference>
<dbReference type="InterPro" id="IPR045061">
    <property type="entry name" value="FtsZ/CetZ"/>
</dbReference>
<keyword evidence="4 5" id="KW-0717">Septation</keyword>
<evidence type="ECO:0000313" key="10">
    <source>
        <dbReference type="EMBL" id="PVU68767.1"/>
    </source>
</evidence>
<dbReference type="GO" id="GO:0003924">
    <property type="term" value="F:GTPase activity"/>
    <property type="evidence" value="ECO:0007669"/>
    <property type="project" value="UniProtKB-UniRule"/>
</dbReference>
<dbReference type="AlphaFoldDB" id="A0A2T9WLR9"/>
<accession>A0A2T9WLR9</accession>
<dbReference type="InterPro" id="IPR003008">
    <property type="entry name" value="Tubulin_FtsZ_GTPase"/>
</dbReference>
<evidence type="ECO:0000259" key="7">
    <source>
        <dbReference type="SMART" id="SM00864"/>
    </source>
</evidence>
<dbReference type="Proteomes" id="UP000245509">
    <property type="component" value="Unassembled WGS sequence"/>
</dbReference>
<dbReference type="SUPFAM" id="SSF52490">
    <property type="entry name" value="Tubulin nucleotide-binding domain-like"/>
    <property type="match status" value="1"/>
</dbReference>
<dbReference type="NCBIfam" id="TIGR00065">
    <property type="entry name" value="ftsZ"/>
    <property type="match status" value="1"/>
</dbReference>
<dbReference type="PRINTS" id="PR00423">
    <property type="entry name" value="CELLDVISFTSZ"/>
</dbReference>
<evidence type="ECO:0000313" key="9">
    <source>
        <dbReference type="EMBL" id="MCC5447010.1"/>
    </source>
</evidence>
<evidence type="ECO:0000256" key="2">
    <source>
        <dbReference type="ARBA" id="ARBA00022741"/>
    </source>
</evidence>
<dbReference type="InterPro" id="IPR018316">
    <property type="entry name" value="Tubulin/FtsZ_2-layer-sand-dom"/>
</dbReference>
<reference evidence="9" key="3">
    <citation type="submission" date="2017-05" db="EMBL/GenBank/DDBJ databases">
        <authorList>
            <person name="Munson-Mcgee J.H."/>
        </authorList>
    </citation>
    <scope>NUCLEOTIDE SEQUENCE</scope>
    <source>
        <strain evidence="9">SCGC AB-777_F03</strain>
    </source>
</reference>
<dbReference type="PANTHER" id="PTHR30314">
    <property type="entry name" value="CELL DIVISION PROTEIN FTSZ-RELATED"/>
    <property type="match status" value="1"/>
</dbReference>
<sequence>MVNDTEIFDKELEEYLAQATKRIKVIGCGGGGSNTISTLYSMGIEGPELIAVNTDVRHLLITKAHKKILVGKQLTKGLGAGKDPKVGEEAAKESEQELKKAIEGSDVVFITCGLGGGTGGGVAPVVAEIAKKMGTLVIAICTWPFSVEGANIWDNALYSLEKMENNVDLLVIIPNDKLQALYPNIPLMQAFKVADSLLANALKDLTELLTKPGYINVDFADFRSIVSGSGYGVFGVGESNSENKATEAVQRALNNPLVDVDATGAKAALVRIVASPDVTPTDINKILDTVKSVLDPKAKIIQGITFEEDKKNYVRVSLTITKLKAPPSFVLGIKSGEKELKPEEQKKLESDLGIEVI</sequence>
<evidence type="ECO:0000256" key="5">
    <source>
        <dbReference type="HAMAP-Rule" id="MF_00909"/>
    </source>
</evidence>
<dbReference type="HAMAP" id="MF_00909">
    <property type="entry name" value="FtsZ"/>
    <property type="match status" value="1"/>
</dbReference>
<reference evidence="10" key="1">
    <citation type="journal article" date="2015" name="Appl. Environ. Microbiol.">
        <title>Nanoarchaeota, Their Sulfolobales Host, and Nanoarchaeota Virus Distribution across Yellowstone National Park Hot Springs.</title>
        <authorList>
            <person name="Munson-McGee J.H."/>
            <person name="Field E.K."/>
            <person name="Bateson M."/>
            <person name="Rooney C."/>
            <person name="Stepanauskas R."/>
            <person name="Young M.J."/>
        </authorList>
    </citation>
    <scope>NUCLEOTIDE SEQUENCE [LARGE SCALE GENOMIC DNA]</scope>
    <source>
        <strain evidence="10">SCGC AB-777_F03</strain>
    </source>
</reference>
<keyword evidence="5" id="KW-0963">Cytoplasm</keyword>
<feature type="domain" description="Tubulin/FtsZ GTPase" evidence="7">
    <location>
        <begin position="22"/>
        <end position="213"/>
    </location>
</feature>
<evidence type="ECO:0000256" key="3">
    <source>
        <dbReference type="ARBA" id="ARBA00023134"/>
    </source>
</evidence>
<name>A0A2T9WLR9_NANST</name>
<dbReference type="Pfam" id="PF00091">
    <property type="entry name" value="Tubulin"/>
    <property type="match status" value="1"/>
</dbReference>
<reference evidence="10" key="2">
    <citation type="submission" date="2017-05" db="EMBL/GenBank/DDBJ databases">
        <authorList>
            <person name="Song R."/>
            <person name="Chenine A.L."/>
            <person name="Ruprecht R.M."/>
        </authorList>
    </citation>
    <scope>NUCLEOTIDE SEQUENCE</scope>
    <source>
        <strain evidence="10">SCGC AB-777_F03</strain>
    </source>
</reference>
<dbReference type="GO" id="GO:0051258">
    <property type="term" value="P:protein polymerization"/>
    <property type="evidence" value="ECO:0007669"/>
    <property type="project" value="UniProtKB-UniRule"/>
</dbReference>
<keyword evidence="3 5" id="KW-0342">GTP-binding</keyword>
<dbReference type="InterPro" id="IPR000158">
    <property type="entry name" value="Cell_div_FtsZ"/>
</dbReference>
<dbReference type="RefSeq" id="WP_228615238.1">
    <property type="nucleotide sequence ID" value="NZ_QEFP02000006.1"/>
</dbReference>
<dbReference type="GO" id="GO:0043093">
    <property type="term" value="P:FtsZ-dependent cytokinesis"/>
    <property type="evidence" value="ECO:0007669"/>
    <property type="project" value="UniProtKB-UniRule"/>
</dbReference>
<feature type="domain" description="Tubulin/FtsZ 2-layer sandwich" evidence="8">
    <location>
        <begin position="215"/>
        <end position="332"/>
    </location>
</feature>
<evidence type="ECO:0000256" key="4">
    <source>
        <dbReference type="ARBA" id="ARBA00023210"/>
    </source>
</evidence>
<reference evidence="9" key="4">
    <citation type="submission" date="2021-11" db="EMBL/GenBank/DDBJ databases">
        <authorList>
            <person name="Munson-Mcgee J."/>
            <person name="Field E."/>
            <person name="Bateson M."/>
            <person name="Rooney C."/>
            <person name="Stepanauskas R."/>
            <person name="Young M."/>
        </authorList>
    </citation>
    <scope>NUCLEOTIDE SEQUENCE</scope>
    <source>
        <strain evidence="9">SCGC AB-777_F03</strain>
    </source>
</reference>
<gene>
    <name evidence="5 10" type="primary">ftsZ</name>
    <name evidence="9" type="ORF">DDW03_001170</name>
    <name evidence="10" type="ORF">DDW03_00945</name>
</gene>
<feature type="binding site" evidence="5">
    <location>
        <position position="148"/>
    </location>
    <ligand>
        <name>GTP</name>
        <dbReference type="ChEBI" id="CHEBI:37565"/>
    </ligand>
</feature>
<dbReference type="InterPro" id="IPR036525">
    <property type="entry name" value="Tubulin/FtsZ_GTPase_sf"/>
</dbReference>
<dbReference type="SMART" id="SM00864">
    <property type="entry name" value="Tubulin"/>
    <property type="match status" value="1"/>
</dbReference>